<dbReference type="SUPFAM" id="SSF55729">
    <property type="entry name" value="Acyl-CoA N-acyltransferases (Nat)"/>
    <property type="match status" value="1"/>
</dbReference>
<name>A0ABV5ARR2_9BACL</name>
<dbReference type="Pfam" id="PF00583">
    <property type="entry name" value="Acetyltransf_1"/>
    <property type="match status" value="1"/>
</dbReference>
<dbReference type="EMBL" id="JBHHMI010000002">
    <property type="protein sequence ID" value="MFB5265856.1"/>
    <property type="molecule type" value="Genomic_DNA"/>
</dbReference>
<dbReference type="CDD" id="cd04301">
    <property type="entry name" value="NAT_SF"/>
    <property type="match status" value="1"/>
</dbReference>
<dbReference type="PROSITE" id="PS51186">
    <property type="entry name" value="GNAT"/>
    <property type="match status" value="1"/>
</dbReference>
<reference evidence="2 3" key="1">
    <citation type="submission" date="2024-09" db="EMBL/GenBank/DDBJ databases">
        <title>Paenibacillus zeirhizospherea sp. nov., isolated from surface of the maize (Zea mays) roots in a horticulture field, Hungary.</title>
        <authorList>
            <person name="Marton D."/>
            <person name="Farkas M."/>
            <person name="Bedics A."/>
            <person name="Toth E."/>
            <person name="Tancsics A."/>
            <person name="Boka K."/>
            <person name="Maroti G."/>
            <person name="Kriszt B."/>
            <person name="Cserhati M."/>
        </authorList>
    </citation>
    <scope>NUCLEOTIDE SEQUENCE [LARGE SCALE GENOMIC DNA]</scope>
    <source>
        <strain evidence="2 3">KCTC 33519</strain>
    </source>
</reference>
<organism evidence="2 3">
    <name type="scientific">Paenibacillus enshidis</name>
    <dbReference type="NCBI Taxonomy" id="1458439"/>
    <lineage>
        <taxon>Bacteria</taxon>
        <taxon>Bacillati</taxon>
        <taxon>Bacillota</taxon>
        <taxon>Bacilli</taxon>
        <taxon>Bacillales</taxon>
        <taxon>Paenibacillaceae</taxon>
        <taxon>Paenibacillus</taxon>
    </lineage>
</organism>
<dbReference type="InterPro" id="IPR016181">
    <property type="entry name" value="Acyl_CoA_acyltransferase"/>
</dbReference>
<evidence type="ECO:0000313" key="2">
    <source>
        <dbReference type="EMBL" id="MFB5265856.1"/>
    </source>
</evidence>
<proteinExistence type="predicted"/>
<feature type="domain" description="N-acetyltransferase" evidence="1">
    <location>
        <begin position="133"/>
        <end position="265"/>
    </location>
</feature>
<protein>
    <submittedName>
        <fullName evidence="2">GNAT family N-acetyltransferase</fullName>
    </submittedName>
</protein>
<dbReference type="InterPro" id="IPR000182">
    <property type="entry name" value="GNAT_dom"/>
</dbReference>
<dbReference type="Gene3D" id="3.40.630.30">
    <property type="match status" value="1"/>
</dbReference>
<dbReference type="Proteomes" id="UP001580346">
    <property type="component" value="Unassembled WGS sequence"/>
</dbReference>
<accession>A0ABV5ARR2</accession>
<dbReference type="RefSeq" id="WP_375353410.1">
    <property type="nucleotide sequence ID" value="NZ_JBHHMI010000002.1"/>
</dbReference>
<sequence>MIRKLTEADRERVMMLVGREPSLNLFIIADVENFGFESDFQELWGEFDVVDGRLKAVLLRYDGSYLPYAEGEFDVQGFAELVLSGKKKEMVSGSSPIVDRLAQEISFTKEKRLFFAELITLQEKGETETGINFQINQAGVEDVEAVCSLLDQIPEFSSSGESMRSGMRRTLESRTGRSYFVEKDGKVIAVVSSTAENSLSAMIVGVATHPEYRGQGLASYLMRRLCADLLAESRTVCLFYDNPVAGAIYKRLGFKDIGGWSMMYI</sequence>
<evidence type="ECO:0000313" key="3">
    <source>
        <dbReference type="Proteomes" id="UP001580346"/>
    </source>
</evidence>
<gene>
    <name evidence="2" type="ORF">ACE41H_03520</name>
</gene>
<comment type="caution">
    <text evidence="2">The sequence shown here is derived from an EMBL/GenBank/DDBJ whole genome shotgun (WGS) entry which is preliminary data.</text>
</comment>
<evidence type="ECO:0000259" key="1">
    <source>
        <dbReference type="PROSITE" id="PS51186"/>
    </source>
</evidence>
<keyword evidence="3" id="KW-1185">Reference proteome</keyword>